<evidence type="ECO:0000259" key="6">
    <source>
        <dbReference type="Pfam" id="PF02837"/>
    </source>
</evidence>
<protein>
    <submittedName>
        <fullName evidence="7">Glycoside hydrolase family 2 TIM barrel-domain containing protein</fullName>
    </submittedName>
</protein>
<dbReference type="Gene3D" id="2.60.40.10">
    <property type="entry name" value="Immunoglobulins"/>
    <property type="match status" value="1"/>
</dbReference>
<evidence type="ECO:0000256" key="3">
    <source>
        <dbReference type="ARBA" id="ARBA00023295"/>
    </source>
</evidence>
<feature type="domain" description="Glycosyl hydrolases family 2 sugar binding" evidence="6">
    <location>
        <begin position="82"/>
        <end position="190"/>
    </location>
</feature>
<dbReference type="Gene3D" id="2.60.120.260">
    <property type="entry name" value="Galactose-binding domain-like"/>
    <property type="match status" value="1"/>
</dbReference>
<dbReference type="RefSeq" id="WP_348263939.1">
    <property type="nucleotide sequence ID" value="NZ_CP121196.1"/>
</dbReference>
<dbReference type="Pfam" id="PF02836">
    <property type="entry name" value="Glyco_hydro_2_C"/>
    <property type="match status" value="1"/>
</dbReference>
<dbReference type="AlphaFoldDB" id="A0AAU7DPN3"/>
<proteinExistence type="inferred from homology"/>
<dbReference type="InterPro" id="IPR051913">
    <property type="entry name" value="GH2_Domain-Containing"/>
</dbReference>
<dbReference type="PANTHER" id="PTHR42732">
    <property type="entry name" value="BETA-GALACTOSIDASE"/>
    <property type="match status" value="1"/>
</dbReference>
<name>A0AAU7DPN3_9BACT</name>
<dbReference type="InterPro" id="IPR006103">
    <property type="entry name" value="Glyco_hydro_2_cat"/>
</dbReference>
<dbReference type="SUPFAM" id="SSF49785">
    <property type="entry name" value="Galactose-binding domain-like"/>
    <property type="match status" value="1"/>
</dbReference>
<organism evidence="7">
    <name type="scientific">Telmatobacter sp. DSM 110680</name>
    <dbReference type="NCBI Taxonomy" id="3036704"/>
    <lineage>
        <taxon>Bacteria</taxon>
        <taxon>Pseudomonadati</taxon>
        <taxon>Acidobacteriota</taxon>
        <taxon>Terriglobia</taxon>
        <taxon>Terriglobales</taxon>
        <taxon>Acidobacteriaceae</taxon>
        <taxon>Telmatobacter</taxon>
    </lineage>
</organism>
<dbReference type="GO" id="GO:0005975">
    <property type="term" value="P:carbohydrate metabolic process"/>
    <property type="evidence" value="ECO:0007669"/>
    <property type="project" value="InterPro"/>
</dbReference>
<dbReference type="SUPFAM" id="SSF49303">
    <property type="entry name" value="beta-Galactosidase/glucuronidase domain"/>
    <property type="match status" value="1"/>
</dbReference>
<keyword evidence="3" id="KW-0326">Glycosidase</keyword>
<evidence type="ECO:0000313" key="7">
    <source>
        <dbReference type="EMBL" id="XBH18721.1"/>
    </source>
</evidence>
<evidence type="ECO:0000259" key="4">
    <source>
        <dbReference type="Pfam" id="PF00703"/>
    </source>
</evidence>
<gene>
    <name evidence="7" type="ORF">P8935_05260</name>
</gene>
<dbReference type="InterPro" id="IPR036156">
    <property type="entry name" value="Beta-gal/glucu_dom_sf"/>
</dbReference>
<keyword evidence="2 7" id="KW-0378">Hydrolase</keyword>
<dbReference type="InterPro" id="IPR006102">
    <property type="entry name" value="Ig-like_GH2"/>
</dbReference>
<dbReference type="Pfam" id="PF00703">
    <property type="entry name" value="Glyco_hydro_2"/>
    <property type="match status" value="1"/>
</dbReference>
<sequence>MQTRRKFLQTISTSGLVFLGTEAVASEQSASSGDRRASYSIPLRDGWEFRLDPSGATTVSDSLDYANDWEAVHVPHTWQSLGRSPDYVGVAWYRIRFEAPASWDSQHLRVEFEAVNHTAAVFLNGRAIGEHTGKGYTAFTLDLSAHLSLGQENTLLVRVDNRPNDRMLPRNKSYDWTDDGGIIRPVNLLVTAQAFIESVEISAVPNLASGSAGVRVKATVRNATTQTQKANVRATIRRDGSPDEVMHLGPIDVALEADREQLVDLGLATLQNAALWHFDTPHLYQATVEMGGPSGVHEVIEQFGIRKFEVRGPAFYLNGEKVSLIGVERMAGSHPELGFAETSDWIDGNHRDMKSLNCVFTRVHWPQDRRVLDFCDRHGILMQEEVPAWGPETFSKTSDDVQHALEQNGLDQLREMIRRDRNHPCIVAWGLCNEVDGKNPRSQQFAHAISAEARRLDPSRLQTYASHTLGSDPGADMAGEFDFISTNEYYGSWTPGGPGDVEAHLDRIRKAFPDKPVVVSEYGWCECQPKIIPGDEKRVDIINSHTEVFRKFSEVAGAIYFDYNDYRTLVGDKGAGAMRQRVHGVVDLYGAKKPSFEALRLQASPIEKAILRKLAEGRFEFEMRTRLRLPGYVLRGCYLRWLAYGYDDLPMDGGKTALSALLPGSSQTYEIKTSITGIRRIVVDVLRPTGFSAITVEYVAEAAPG</sequence>
<dbReference type="PANTHER" id="PTHR42732:SF1">
    <property type="entry name" value="BETA-MANNOSIDASE"/>
    <property type="match status" value="1"/>
</dbReference>
<evidence type="ECO:0000256" key="1">
    <source>
        <dbReference type="ARBA" id="ARBA00007401"/>
    </source>
</evidence>
<comment type="similarity">
    <text evidence="1">Belongs to the glycosyl hydrolase 2 family.</text>
</comment>
<dbReference type="EMBL" id="CP121196">
    <property type="protein sequence ID" value="XBH18721.1"/>
    <property type="molecule type" value="Genomic_DNA"/>
</dbReference>
<feature type="domain" description="Glycoside hydrolase family 2 immunoglobulin-like beta-sandwich" evidence="4">
    <location>
        <begin position="201"/>
        <end position="306"/>
    </location>
</feature>
<reference evidence="7" key="1">
    <citation type="submission" date="2023-03" db="EMBL/GenBank/DDBJ databases">
        <title>Edaphobacter sp.</title>
        <authorList>
            <person name="Huber K.J."/>
            <person name="Papendorf J."/>
            <person name="Pilke C."/>
            <person name="Bunk B."/>
            <person name="Sproeer C."/>
            <person name="Pester M."/>
        </authorList>
    </citation>
    <scope>NUCLEOTIDE SEQUENCE</scope>
    <source>
        <strain evidence="7">DSM 110680</strain>
    </source>
</reference>
<dbReference type="Gene3D" id="3.20.20.80">
    <property type="entry name" value="Glycosidases"/>
    <property type="match status" value="1"/>
</dbReference>
<dbReference type="InterPro" id="IPR008979">
    <property type="entry name" value="Galactose-bd-like_sf"/>
</dbReference>
<accession>A0AAU7DPN3</accession>
<evidence type="ECO:0000256" key="2">
    <source>
        <dbReference type="ARBA" id="ARBA00022801"/>
    </source>
</evidence>
<dbReference type="InterPro" id="IPR017853">
    <property type="entry name" value="GH"/>
</dbReference>
<dbReference type="InterPro" id="IPR006104">
    <property type="entry name" value="Glyco_hydro_2_N"/>
</dbReference>
<dbReference type="SUPFAM" id="SSF51445">
    <property type="entry name" value="(Trans)glycosidases"/>
    <property type="match status" value="1"/>
</dbReference>
<dbReference type="InterPro" id="IPR013783">
    <property type="entry name" value="Ig-like_fold"/>
</dbReference>
<dbReference type="GO" id="GO:0004553">
    <property type="term" value="F:hydrolase activity, hydrolyzing O-glycosyl compounds"/>
    <property type="evidence" value="ECO:0007669"/>
    <property type="project" value="InterPro"/>
</dbReference>
<dbReference type="Pfam" id="PF02837">
    <property type="entry name" value="Glyco_hydro_2_N"/>
    <property type="match status" value="1"/>
</dbReference>
<evidence type="ECO:0000259" key="5">
    <source>
        <dbReference type="Pfam" id="PF02836"/>
    </source>
</evidence>
<feature type="domain" description="Glycoside hydrolase family 2 catalytic" evidence="5">
    <location>
        <begin position="309"/>
        <end position="524"/>
    </location>
</feature>